<evidence type="ECO:0000256" key="1">
    <source>
        <dbReference type="SAM" id="Phobius"/>
    </source>
</evidence>
<reference evidence="2" key="1">
    <citation type="submission" date="2017-05" db="UniProtKB">
        <authorList>
            <consortium name="EnsemblMetazoa"/>
        </authorList>
    </citation>
    <scope>IDENTIFICATION</scope>
</reference>
<keyword evidence="1" id="KW-0472">Membrane</keyword>
<dbReference type="EnsemblMetazoa" id="Aqu2.1.36748_001">
    <property type="protein sequence ID" value="Aqu2.1.36748_001"/>
    <property type="gene ID" value="Aqu2.1.36748"/>
</dbReference>
<feature type="transmembrane region" description="Helical" evidence="1">
    <location>
        <begin position="20"/>
        <end position="40"/>
    </location>
</feature>
<feature type="transmembrane region" description="Helical" evidence="1">
    <location>
        <begin position="245"/>
        <end position="264"/>
    </location>
</feature>
<proteinExistence type="predicted"/>
<dbReference type="InParanoid" id="A0A1X7V9T5"/>
<name>A0A1X7V9T5_AMPQE</name>
<keyword evidence="1" id="KW-0812">Transmembrane</keyword>
<feature type="transmembrane region" description="Helical" evidence="1">
    <location>
        <begin position="79"/>
        <end position="99"/>
    </location>
</feature>
<feature type="transmembrane region" description="Helical" evidence="1">
    <location>
        <begin position="331"/>
        <end position="354"/>
    </location>
</feature>
<dbReference type="AlphaFoldDB" id="A0A1X7V9T5"/>
<feature type="transmembrane region" description="Helical" evidence="1">
    <location>
        <begin position="270"/>
        <end position="288"/>
    </location>
</feature>
<feature type="transmembrane region" description="Helical" evidence="1">
    <location>
        <begin position="174"/>
        <end position="197"/>
    </location>
</feature>
<feature type="transmembrane region" description="Helical" evidence="1">
    <location>
        <begin position="120"/>
        <end position="140"/>
    </location>
</feature>
<accession>A0A1X7V9T5</accession>
<evidence type="ECO:0000313" key="2">
    <source>
        <dbReference type="EnsemblMetazoa" id="Aqu2.1.36748_001"/>
    </source>
</evidence>
<sequence>MEQYVVSARKAIQFISIQKLQNVAAMSSVILTTGLAYNFLIMMQLQKSMAVSVNGGVDFKPSFIRSIYSILYNILNLDFFNIDELSFCLWKGMIFVYLFKYCKCGKNGCCQKKITTKFSLVQGLTAFIVISYFQCSWVTFRLLNRQLPQGIGGTHYKDVVFWNGSLEYFCTQHIIYAIPALLCLIFFVIPFPLILSLDGLLLKAESKLADHFDFIRKLRPWTAIHYRSKPLLDSFQGTFKDQYRFFAGFYFTYRLLILTLLVMASNVLQYYFLLEVILTLIIVIQAIVQPFQEKSHNVCALLIFTNMALINALTIRIFYLVSTNGYTTETILMQWIQVILIYIPLIAGIVWGSWKLCKTCHSKCNASATDPLTGSVNAYGDGYIAHDNDFPAEIFNRSESENVLLKT</sequence>
<organism evidence="2">
    <name type="scientific">Amphimedon queenslandica</name>
    <name type="common">Sponge</name>
    <dbReference type="NCBI Taxonomy" id="400682"/>
    <lineage>
        <taxon>Eukaryota</taxon>
        <taxon>Metazoa</taxon>
        <taxon>Porifera</taxon>
        <taxon>Demospongiae</taxon>
        <taxon>Heteroscleromorpha</taxon>
        <taxon>Haplosclerida</taxon>
        <taxon>Niphatidae</taxon>
        <taxon>Amphimedon</taxon>
    </lineage>
</organism>
<evidence type="ECO:0008006" key="3">
    <source>
        <dbReference type="Google" id="ProtNLM"/>
    </source>
</evidence>
<protein>
    <recommendedName>
        <fullName evidence="3">TRP C-terminal domain-containing protein</fullName>
    </recommendedName>
</protein>
<keyword evidence="1" id="KW-1133">Transmembrane helix</keyword>
<feature type="transmembrane region" description="Helical" evidence="1">
    <location>
        <begin position="300"/>
        <end position="319"/>
    </location>
</feature>